<reference evidence="1 2" key="1">
    <citation type="submission" date="2021-04" db="EMBL/GenBank/DDBJ databases">
        <title>Paenibacillus sp. DLE-14 whole genome sequence.</title>
        <authorList>
            <person name="Ham Y.J."/>
        </authorList>
    </citation>
    <scope>NUCLEOTIDE SEQUENCE [LARGE SCALE GENOMIC DNA]</scope>
    <source>
        <strain evidence="1 2">DLE-14</strain>
    </source>
</reference>
<organism evidence="1 2">
    <name type="scientific">Paenibacillus lignilyticus</name>
    <dbReference type="NCBI Taxonomy" id="1172615"/>
    <lineage>
        <taxon>Bacteria</taxon>
        <taxon>Bacillati</taxon>
        <taxon>Bacillota</taxon>
        <taxon>Bacilli</taxon>
        <taxon>Bacillales</taxon>
        <taxon>Paenibacillaceae</taxon>
        <taxon>Paenibacillus</taxon>
    </lineage>
</organism>
<keyword evidence="2" id="KW-1185">Reference proteome</keyword>
<name>A0ABS5CMT4_9BACL</name>
<comment type="caution">
    <text evidence="1">The sequence shown here is derived from an EMBL/GenBank/DDBJ whole genome shotgun (WGS) entry which is preliminary data.</text>
</comment>
<evidence type="ECO:0000313" key="2">
    <source>
        <dbReference type="Proteomes" id="UP000673394"/>
    </source>
</evidence>
<dbReference type="Gene3D" id="3.40.50.1980">
    <property type="entry name" value="Nitrogenase molybdenum iron protein domain"/>
    <property type="match status" value="1"/>
</dbReference>
<proteinExistence type="predicted"/>
<evidence type="ECO:0000313" key="1">
    <source>
        <dbReference type="EMBL" id="MBP3967159.1"/>
    </source>
</evidence>
<sequence length="59" mass="6690">MVSDETTARQNKLIDSGVWKAIPAVQSGHVYWLNSKFNFDDPITLDRPPDEIVSVMNNK</sequence>
<accession>A0ABS5CMT4</accession>
<dbReference type="Proteomes" id="UP000673394">
    <property type="component" value="Unassembled WGS sequence"/>
</dbReference>
<protein>
    <submittedName>
        <fullName evidence="1">AraC family transcriptional regulator</fullName>
    </submittedName>
</protein>
<dbReference type="EMBL" id="JAGKSP010000032">
    <property type="protein sequence ID" value="MBP3967159.1"/>
    <property type="molecule type" value="Genomic_DNA"/>
</dbReference>
<gene>
    <name evidence="1" type="ORF">I8J30_31265</name>
</gene>